<dbReference type="Proteomes" id="UP000011083">
    <property type="component" value="Unassembled WGS sequence"/>
</dbReference>
<dbReference type="EMBL" id="KB007926">
    <property type="protein sequence ID" value="ELR20234.1"/>
    <property type="molecule type" value="Genomic_DNA"/>
</dbReference>
<dbReference type="InterPro" id="IPR050989">
    <property type="entry name" value="Rap1_Ran_GAP"/>
</dbReference>
<dbReference type="OrthoDB" id="2499658at2759"/>
<organism evidence="3 4">
    <name type="scientific">Acanthamoeba castellanii (strain ATCC 30010 / Neff)</name>
    <dbReference type="NCBI Taxonomy" id="1257118"/>
    <lineage>
        <taxon>Eukaryota</taxon>
        <taxon>Amoebozoa</taxon>
        <taxon>Discosea</taxon>
        <taxon>Longamoebia</taxon>
        <taxon>Centramoebida</taxon>
        <taxon>Acanthamoebidae</taxon>
        <taxon>Acanthamoeba</taxon>
    </lineage>
</organism>
<dbReference type="InterPro" id="IPR035974">
    <property type="entry name" value="Rap/Ran-GAP_sf"/>
</dbReference>
<dbReference type="GeneID" id="14921081"/>
<feature type="domain" description="Rap-GAP" evidence="2">
    <location>
        <begin position="137"/>
        <end position="357"/>
    </location>
</feature>
<reference evidence="3 4" key="1">
    <citation type="journal article" date="2013" name="Genome Biol.">
        <title>Genome of Acanthamoeba castellanii highlights extensive lateral gene transfer and early evolution of tyrosine kinase signaling.</title>
        <authorList>
            <person name="Clarke M."/>
            <person name="Lohan A.J."/>
            <person name="Liu B."/>
            <person name="Lagkouvardos I."/>
            <person name="Roy S."/>
            <person name="Zafar N."/>
            <person name="Bertelli C."/>
            <person name="Schilde C."/>
            <person name="Kianianmomeni A."/>
            <person name="Burglin T.R."/>
            <person name="Frech C."/>
            <person name="Turcotte B."/>
            <person name="Kopec K.O."/>
            <person name="Synnott J.M."/>
            <person name="Choo C."/>
            <person name="Paponov I."/>
            <person name="Finkler A."/>
            <person name="Soon Heng Tan C."/>
            <person name="Hutchins A.P."/>
            <person name="Weinmeier T."/>
            <person name="Rattei T."/>
            <person name="Chu J.S."/>
            <person name="Gimenez G."/>
            <person name="Irimia M."/>
            <person name="Rigden D.J."/>
            <person name="Fitzpatrick D.A."/>
            <person name="Lorenzo-Morales J."/>
            <person name="Bateman A."/>
            <person name="Chiu C.H."/>
            <person name="Tang P."/>
            <person name="Hegemann P."/>
            <person name="Fromm H."/>
            <person name="Raoult D."/>
            <person name="Greub G."/>
            <person name="Miranda-Saavedra D."/>
            <person name="Chen N."/>
            <person name="Nash P."/>
            <person name="Ginger M.L."/>
            <person name="Horn M."/>
            <person name="Schaap P."/>
            <person name="Caler L."/>
            <person name="Loftus B."/>
        </authorList>
    </citation>
    <scope>NUCLEOTIDE SEQUENCE [LARGE SCALE GENOMIC DNA]</scope>
    <source>
        <strain evidence="3 4">Neff</strain>
    </source>
</reference>
<dbReference type="RefSeq" id="XP_004342344.1">
    <property type="nucleotide sequence ID" value="XM_004342295.1"/>
</dbReference>
<dbReference type="FunFam" id="3.40.50.11210:FF:000001">
    <property type="entry name" value="Ral GTPase-activating protein subunit alpha-1 isoform 1"/>
    <property type="match status" value="1"/>
</dbReference>
<dbReference type="PANTHER" id="PTHR15711">
    <property type="entry name" value="RAP GTPASE-ACTIVATING PROTEIN"/>
    <property type="match status" value="1"/>
</dbReference>
<name>L8H3Z5_ACACF</name>
<evidence type="ECO:0000313" key="3">
    <source>
        <dbReference type="EMBL" id="ELR20234.1"/>
    </source>
</evidence>
<sequence length="608" mass="67944">MLLKKEAGYAFELSQLDYAPTPEDAEQERLFESAYRHNYALCFEHQRHVNYVSAAQPDGEEGPMVVSIECTPPAEATDDDELLQVLIHSKKGWERDTVSRASAEECGGELEALRQKRPHLESVSFTPRIDDGLKERLVRYEQLMISLCHKFGVLYSTGGQTEELQIYNNEHASPAFEDFLEFLGSKVELQGFTGYSGGLDTKINTTGTHSIYTRFGEAEEREIMFHPLTYLPYSAADPQQIERKRHIGNDVVVVVFCEANNGAPFSSSSIQSQLNHVFVIVSPENVDGETCYRVAISRKEGIPPFGPALPQSAVIKQNEEGRQWLLTKLINAERAAFRSPNFQHKFENVRKFQLQYILQGAKLPDEWEHTLLLLQQLTKCTQSLAAQCAVRAVPVTRQQLEHMQGQLETALNGRSDDGDDTTARRQRLTAAEFQQIFTHLCPSWKGRENEPAVRRLFDDAKLNGARDRGLHFVDFARLLDALAFGSVDRRLGLLRRALLAAAAHGEPGEREGGGLLEAIVPVDLLNDAPRLSFSEFKARAESDAALVDLFTVEVPDEGRGQLSIVPNGFQGRRPSWWTEVVRAAAAAATGEHHVSGEDAQPGDWCVLF</sequence>
<keyword evidence="1" id="KW-0343">GTPase activation</keyword>
<dbReference type="GO" id="GO:0005096">
    <property type="term" value="F:GTPase activator activity"/>
    <property type="evidence" value="ECO:0007669"/>
    <property type="project" value="UniProtKB-KW"/>
</dbReference>
<dbReference type="STRING" id="1257118.L8H3Z5"/>
<accession>L8H3Z5</accession>
<dbReference type="Pfam" id="PF02145">
    <property type="entry name" value="Rap_GAP"/>
    <property type="match status" value="1"/>
</dbReference>
<evidence type="ECO:0000256" key="1">
    <source>
        <dbReference type="ARBA" id="ARBA00022468"/>
    </source>
</evidence>
<evidence type="ECO:0000313" key="4">
    <source>
        <dbReference type="Proteomes" id="UP000011083"/>
    </source>
</evidence>
<dbReference type="AlphaFoldDB" id="L8H3Z5"/>
<dbReference type="KEGG" id="acan:ACA1_117070"/>
<proteinExistence type="predicted"/>
<dbReference type="InterPro" id="IPR000331">
    <property type="entry name" value="Rap/Ran_GAP_dom"/>
</dbReference>
<protein>
    <submittedName>
        <fullName evidence="3">Rap/ranGAP</fullName>
    </submittedName>
</protein>
<dbReference type="PROSITE" id="PS50085">
    <property type="entry name" value="RAPGAP"/>
    <property type="match status" value="1"/>
</dbReference>
<dbReference type="SUPFAM" id="SSF111347">
    <property type="entry name" value="Rap/Ran-GAP"/>
    <property type="match status" value="1"/>
</dbReference>
<evidence type="ECO:0000259" key="2">
    <source>
        <dbReference type="PROSITE" id="PS50085"/>
    </source>
</evidence>
<dbReference type="Gene3D" id="3.40.50.11210">
    <property type="entry name" value="Rap/Ran-GAP"/>
    <property type="match status" value="1"/>
</dbReference>
<gene>
    <name evidence="3" type="ORF">ACA1_117070</name>
</gene>
<keyword evidence="4" id="KW-1185">Reference proteome</keyword>
<dbReference type="GO" id="GO:0051056">
    <property type="term" value="P:regulation of small GTPase mediated signal transduction"/>
    <property type="evidence" value="ECO:0007669"/>
    <property type="project" value="InterPro"/>
</dbReference>
<dbReference type="VEuPathDB" id="AmoebaDB:ACA1_117070"/>